<evidence type="ECO:0000313" key="9">
    <source>
        <dbReference type="EMBL" id="KHJ86859.1"/>
    </source>
</evidence>
<dbReference type="InterPro" id="IPR002223">
    <property type="entry name" value="Kunitz_BPTI"/>
</dbReference>
<dbReference type="SMART" id="SM00131">
    <property type="entry name" value="KU"/>
    <property type="match status" value="3"/>
</dbReference>
<keyword evidence="10" id="KW-1185">Reference proteome</keyword>
<dbReference type="AlphaFoldDB" id="A0A0B1SPH4"/>
<dbReference type="FunFam" id="4.10.410.10:FF:000011">
    <property type="entry name" value="Tissue factor pathway inhibitor"/>
    <property type="match status" value="1"/>
</dbReference>
<dbReference type="CDD" id="cd00109">
    <property type="entry name" value="Kunitz-type"/>
    <property type="match status" value="3"/>
</dbReference>
<dbReference type="FunFam" id="4.10.410.10:FF:000020">
    <property type="entry name" value="Collagen, type VI, alpha 3"/>
    <property type="match status" value="1"/>
</dbReference>
<dbReference type="EMBL" id="KN559219">
    <property type="protein sequence ID" value="KHJ86859.1"/>
    <property type="molecule type" value="Genomic_DNA"/>
</dbReference>
<keyword evidence="2" id="KW-0964">Secreted</keyword>
<dbReference type="InterPro" id="IPR036880">
    <property type="entry name" value="Kunitz_BPTI_sf"/>
</dbReference>
<evidence type="ECO:0000256" key="2">
    <source>
        <dbReference type="ARBA" id="ARBA00022525"/>
    </source>
</evidence>
<keyword evidence="6" id="KW-1015">Disulfide bond</keyword>
<dbReference type="InterPro" id="IPR020901">
    <property type="entry name" value="Prtase_inh_Kunz-CS"/>
</dbReference>
<organism evidence="9 10">
    <name type="scientific">Oesophagostomum dentatum</name>
    <name type="common">Nodular worm</name>
    <dbReference type="NCBI Taxonomy" id="61180"/>
    <lineage>
        <taxon>Eukaryota</taxon>
        <taxon>Metazoa</taxon>
        <taxon>Ecdysozoa</taxon>
        <taxon>Nematoda</taxon>
        <taxon>Chromadorea</taxon>
        <taxon>Rhabditida</taxon>
        <taxon>Rhabditina</taxon>
        <taxon>Rhabditomorpha</taxon>
        <taxon>Strongyloidea</taxon>
        <taxon>Strongylidae</taxon>
        <taxon>Oesophagostomum</taxon>
    </lineage>
</organism>
<evidence type="ECO:0000256" key="7">
    <source>
        <dbReference type="ARBA" id="ARBA00023180"/>
    </source>
</evidence>
<sequence>MSYVPHHGDSYGISKEHKRFGYDPTTKKCVKFTYGGCDGNENNFATRAECRETCKDYSNYDPTDVCKLPAERGPCMDNIPSYAYDSRTGKCVYFSYSGCGGNDNRFETKKECMKMCKPKSEEQDVCSLPVVAGPCTDAYTRYAYNSKKQKCVKFRFGGCEGNANNFETLEDCQSVCGGGTTKPTKPGQGT</sequence>
<feature type="domain" description="BPTI/Kunitz inhibitor" evidence="8">
    <location>
        <begin position="66"/>
        <end position="116"/>
    </location>
</feature>
<evidence type="ECO:0000259" key="8">
    <source>
        <dbReference type="PROSITE" id="PS50279"/>
    </source>
</evidence>
<evidence type="ECO:0000313" key="10">
    <source>
        <dbReference type="Proteomes" id="UP000053660"/>
    </source>
</evidence>
<proteinExistence type="predicted"/>
<feature type="domain" description="BPTI/Kunitz inhibitor" evidence="8">
    <location>
        <begin position="19"/>
        <end position="54"/>
    </location>
</feature>
<evidence type="ECO:0000256" key="1">
    <source>
        <dbReference type="ARBA" id="ARBA00004613"/>
    </source>
</evidence>
<dbReference type="PANTHER" id="PTHR46676:SF1">
    <property type="entry name" value="PROTEIN AMBP"/>
    <property type="match status" value="1"/>
</dbReference>
<keyword evidence="5" id="KW-0722">Serine protease inhibitor</keyword>
<protein>
    <submittedName>
        <fullName evidence="9">Kunitz/Bovine pancreatic trypsin inhibitor domain protein</fullName>
    </submittedName>
</protein>
<dbReference type="PRINTS" id="PR00759">
    <property type="entry name" value="BASICPTASE"/>
</dbReference>
<keyword evidence="3" id="KW-0646">Protease inhibitor</keyword>
<dbReference type="PROSITE" id="PS00280">
    <property type="entry name" value="BPTI_KUNITZ_1"/>
    <property type="match status" value="2"/>
</dbReference>
<evidence type="ECO:0000256" key="3">
    <source>
        <dbReference type="ARBA" id="ARBA00022690"/>
    </source>
</evidence>
<dbReference type="PANTHER" id="PTHR46676">
    <property type="entry name" value="PROTEIN AMBP"/>
    <property type="match status" value="1"/>
</dbReference>
<dbReference type="Gene3D" id="4.10.410.10">
    <property type="entry name" value="Pancreatic trypsin inhibitor Kunitz domain"/>
    <property type="match status" value="3"/>
</dbReference>
<keyword evidence="7" id="KW-0325">Glycoprotein</keyword>
<dbReference type="PROSITE" id="PS50279">
    <property type="entry name" value="BPTI_KUNITZ_2"/>
    <property type="match status" value="3"/>
</dbReference>
<comment type="subcellular location">
    <subcellularLocation>
        <location evidence="1">Secreted</location>
    </subcellularLocation>
</comment>
<dbReference type="GO" id="GO:0004867">
    <property type="term" value="F:serine-type endopeptidase inhibitor activity"/>
    <property type="evidence" value="ECO:0007669"/>
    <property type="project" value="UniProtKB-KW"/>
</dbReference>
<dbReference type="SUPFAM" id="SSF57362">
    <property type="entry name" value="BPTI-like"/>
    <property type="match status" value="3"/>
</dbReference>
<dbReference type="Pfam" id="PF00014">
    <property type="entry name" value="Kunitz_BPTI"/>
    <property type="match status" value="3"/>
</dbReference>
<evidence type="ECO:0000256" key="6">
    <source>
        <dbReference type="ARBA" id="ARBA00023157"/>
    </source>
</evidence>
<dbReference type="InterPro" id="IPR029856">
    <property type="entry name" value="AMBP"/>
</dbReference>
<accession>A0A0B1SPH4</accession>
<name>A0A0B1SPH4_OESDE</name>
<feature type="domain" description="BPTI/Kunitz inhibitor" evidence="8">
    <location>
        <begin position="126"/>
        <end position="176"/>
    </location>
</feature>
<dbReference type="GO" id="GO:0005576">
    <property type="term" value="C:extracellular region"/>
    <property type="evidence" value="ECO:0007669"/>
    <property type="project" value="UniProtKB-SubCell"/>
</dbReference>
<dbReference type="OrthoDB" id="4473401at2759"/>
<keyword evidence="4" id="KW-0677">Repeat</keyword>
<gene>
    <name evidence="9" type="ORF">OESDEN_13377</name>
</gene>
<evidence type="ECO:0000256" key="4">
    <source>
        <dbReference type="ARBA" id="ARBA00022737"/>
    </source>
</evidence>
<reference evidence="9 10" key="1">
    <citation type="submission" date="2014-03" db="EMBL/GenBank/DDBJ databases">
        <title>Draft genome of the hookworm Oesophagostomum dentatum.</title>
        <authorList>
            <person name="Mitreva M."/>
        </authorList>
    </citation>
    <scope>NUCLEOTIDE SEQUENCE [LARGE SCALE GENOMIC DNA]</scope>
    <source>
        <strain evidence="9 10">OD-Hann</strain>
    </source>
</reference>
<dbReference type="Proteomes" id="UP000053660">
    <property type="component" value="Unassembled WGS sequence"/>
</dbReference>
<evidence type="ECO:0000256" key="5">
    <source>
        <dbReference type="ARBA" id="ARBA00022900"/>
    </source>
</evidence>